<keyword evidence="2" id="KW-0820">tRNA-binding</keyword>
<organism evidence="3 4">
    <name type="scientific">Bdellovibrio reynosensis</name>
    <dbReference type="NCBI Taxonomy" id="2835041"/>
    <lineage>
        <taxon>Bacteria</taxon>
        <taxon>Pseudomonadati</taxon>
        <taxon>Bdellovibrionota</taxon>
        <taxon>Bdellovibrionia</taxon>
        <taxon>Bdellovibrionales</taxon>
        <taxon>Pseudobdellovibrionaceae</taxon>
        <taxon>Bdellovibrio</taxon>
    </lineage>
</organism>
<dbReference type="NCBIfam" id="TIGR00256">
    <property type="entry name" value="D-aminoacyl-tRNA deacylase"/>
    <property type="match status" value="1"/>
</dbReference>
<dbReference type="Proteomes" id="UP000830116">
    <property type="component" value="Chromosome"/>
</dbReference>
<dbReference type="EC" id="3.1.1.96" evidence="2"/>
<dbReference type="Pfam" id="PF02580">
    <property type="entry name" value="Tyr_Deacylase"/>
    <property type="match status" value="1"/>
</dbReference>
<dbReference type="RefSeq" id="WP_243539462.1">
    <property type="nucleotide sequence ID" value="NZ_CP093442.1"/>
</dbReference>
<dbReference type="EC" id="3.1.1.-" evidence="2"/>
<comment type="domain">
    <text evidence="2">A Gly-cisPro motif from one monomer fits into the active site of the other monomer to allow specific chiral rejection of L-amino acids.</text>
</comment>
<dbReference type="PANTHER" id="PTHR10472">
    <property type="entry name" value="D-TYROSYL-TRNA TYR DEACYLASE"/>
    <property type="match status" value="1"/>
</dbReference>
<comment type="subunit">
    <text evidence="2">Homodimer.</text>
</comment>
<dbReference type="EMBL" id="CP093442">
    <property type="protein sequence ID" value="UOF02308.1"/>
    <property type="molecule type" value="Genomic_DNA"/>
</dbReference>
<evidence type="ECO:0000256" key="1">
    <source>
        <dbReference type="ARBA" id="ARBA00009673"/>
    </source>
</evidence>
<dbReference type="GO" id="GO:0051499">
    <property type="term" value="F:D-aminoacyl-tRNA deacylase activity"/>
    <property type="evidence" value="ECO:0007669"/>
    <property type="project" value="UniProtKB-EC"/>
</dbReference>
<comment type="function">
    <text evidence="2">An aminoacyl-tRNA editing enzyme that deacylates mischarged D-aminoacyl-tRNAs. Also deacylates mischarged glycyl-tRNA(Ala), protecting cells against glycine mischarging by AlaRS. Acts via tRNA-based rather than protein-based catalysis; rejects L-amino acids rather than detecting D-amino acids in the active site. By recycling D-aminoacyl-tRNA to D-amino acids and free tRNA molecules, this enzyme counteracts the toxicity associated with the formation of D-aminoacyl-tRNA entities in vivo and helps enforce protein L-homochirality.</text>
</comment>
<keyword evidence="2" id="KW-0694">RNA-binding</keyword>
<comment type="subcellular location">
    <subcellularLocation>
        <location evidence="2">Cytoplasm</location>
    </subcellularLocation>
</comment>
<reference evidence="3" key="1">
    <citation type="submission" date="2022-03" db="EMBL/GenBank/DDBJ databases">
        <title>Genome Identification and Characterization of new species Bdellovibrio reynosense LBG001 sp. nov. from a Mexico soil sample.</title>
        <authorList>
            <person name="Camilli A."/>
            <person name="Ajao Y."/>
            <person name="Guo X."/>
        </authorList>
    </citation>
    <scope>NUCLEOTIDE SEQUENCE</scope>
    <source>
        <strain evidence="3">LBG001</strain>
    </source>
</reference>
<accession>A0ABY4CFI8</accession>
<evidence type="ECO:0000313" key="3">
    <source>
        <dbReference type="EMBL" id="UOF02308.1"/>
    </source>
</evidence>
<dbReference type="SUPFAM" id="SSF69500">
    <property type="entry name" value="DTD-like"/>
    <property type="match status" value="1"/>
</dbReference>
<feature type="short sequence motif" description="Gly-cisPro motif, important for rejection of L-amino acids" evidence="2">
    <location>
        <begin position="136"/>
        <end position="137"/>
    </location>
</feature>
<sequence length="144" mass="15507">MKAVVQRVTNASVTVDGKTISQIGKGYLTLLGVAKGDTEEQLSKLIQKILALRIFPDQDGKMNLSLKDVGGEHLIVSQFTLLGDASKGNRPSFINAELPERAKALYEKALKLSSEQVPTQGGEFGADMKVNLLNDGPVTLIIEI</sequence>
<dbReference type="HAMAP" id="MF_00518">
    <property type="entry name" value="Deacylase_Dtd"/>
    <property type="match status" value="1"/>
</dbReference>
<gene>
    <name evidence="2 3" type="primary">dtd</name>
    <name evidence="3" type="ORF">MNR06_05005</name>
</gene>
<comment type="catalytic activity">
    <reaction evidence="2">
        <text>a D-aminoacyl-tRNA + H2O = a tRNA + a D-alpha-amino acid + H(+)</text>
        <dbReference type="Rhea" id="RHEA:13953"/>
        <dbReference type="Rhea" id="RHEA-COMP:10123"/>
        <dbReference type="Rhea" id="RHEA-COMP:10124"/>
        <dbReference type="ChEBI" id="CHEBI:15377"/>
        <dbReference type="ChEBI" id="CHEBI:15378"/>
        <dbReference type="ChEBI" id="CHEBI:59871"/>
        <dbReference type="ChEBI" id="CHEBI:78442"/>
        <dbReference type="ChEBI" id="CHEBI:79333"/>
        <dbReference type="EC" id="3.1.1.96"/>
    </reaction>
</comment>
<protein>
    <recommendedName>
        <fullName evidence="2">D-aminoacyl-tRNA deacylase</fullName>
        <shortName evidence="2">DTD</shortName>
        <ecNumber evidence="2">3.1.1.96</ecNumber>
    </recommendedName>
    <alternativeName>
        <fullName evidence="2">Gly-tRNA(Ala) deacylase</fullName>
        <ecNumber evidence="2">3.1.1.-</ecNumber>
    </alternativeName>
</protein>
<keyword evidence="2 3" id="KW-0378">Hydrolase</keyword>
<evidence type="ECO:0000256" key="2">
    <source>
        <dbReference type="HAMAP-Rule" id="MF_00518"/>
    </source>
</evidence>
<keyword evidence="4" id="KW-1185">Reference proteome</keyword>
<name>A0ABY4CFI8_9BACT</name>
<keyword evidence="2" id="KW-0963">Cytoplasm</keyword>
<dbReference type="InterPro" id="IPR023509">
    <property type="entry name" value="DTD-like_sf"/>
</dbReference>
<evidence type="ECO:0000313" key="4">
    <source>
        <dbReference type="Proteomes" id="UP000830116"/>
    </source>
</evidence>
<comment type="catalytic activity">
    <reaction evidence="2">
        <text>glycyl-tRNA(Ala) + H2O = tRNA(Ala) + glycine + H(+)</text>
        <dbReference type="Rhea" id="RHEA:53744"/>
        <dbReference type="Rhea" id="RHEA-COMP:9657"/>
        <dbReference type="Rhea" id="RHEA-COMP:13640"/>
        <dbReference type="ChEBI" id="CHEBI:15377"/>
        <dbReference type="ChEBI" id="CHEBI:15378"/>
        <dbReference type="ChEBI" id="CHEBI:57305"/>
        <dbReference type="ChEBI" id="CHEBI:78442"/>
        <dbReference type="ChEBI" id="CHEBI:78522"/>
    </reaction>
</comment>
<proteinExistence type="inferred from homology"/>
<dbReference type="InterPro" id="IPR003732">
    <property type="entry name" value="Daa-tRNA_deacyls_DTD"/>
</dbReference>
<dbReference type="PANTHER" id="PTHR10472:SF5">
    <property type="entry name" value="D-AMINOACYL-TRNA DEACYLASE 1"/>
    <property type="match status" value="1"/>
</dbReference>
<comment type="similarity">
    <text evidence="1 2">Belongs to the DTD family.</text>
</comment>
<dbReference type="Gene3D" id="3.50.80.10">
    <property type="entry name" value="D-tyrosyl-tRNA(Tyr) deacylase"/>
    <property type="match status" value="1"/>
</dbReference>